<dbReference type="SUPFAM" id="SSF103473">
    <property type="entry name" value="MFS general substrate transporter"/>
    <property type="match status" value="1"/>
</dbReference>
<feature type="transmembrane region" description="Helical" evidence="7">
    <location>
        <begin position="194"/>
        <end position="214"/>
    </location>
</feature>
<feature type="region of interest" description="Disordered" evidence="6">
    <location>
        <begin position="1"/>
        <end position="35"/>
    </location>
</feature>
<keyword evidence="10" id="KW-1185">Reference proteome</keyword>
<reference evidence="10" key="1">
    <citation type="journal article" date="2019" name="Int. J. Syst. Evol. Microbiol.">
        <title>The Global Catalogue of Microorganisms (GCM) 10K type strain sequencing project: providing services to taxonomists for standard genome sequencing and annotation.</title>
        <authorList>
            <consortium name="The Broad Institute Genomics Platform"/>
            <consortium name="The Broad Institute Genome Sequencing Center for Infectious Disease"/>
            <person name="Wu L."/>
            <person name="Ma J."/>
        </authorList>
    </citation>
    <scope>NUCLEOTIDE SEQUENCE [LARGE SCALE GENOMIC DNA]</scope>
    <source>
        <strain evidence="10">PCU 347</strain>
    </source>
</reference>
<feature type="transmembrane region" description="Helical" evidence="7">
    <location>
        <begin position="302"/>
        <end position="319"/>
    </location>
</feature>
<dbReference type="RefSeq" id="WP_381738712.1">
    <property type="nucleotide sequence ID" value="NZ_JBHSDP010000013.1"/>
</dbReference>
<dbReference type="Gene3D" id="1.20.1250.20">
    <property type="entry name" value="MFS general substrate transporter like domains"/>
    <property type="match status" value="1"/>
</dbReference>
<sequence>MSMSQTPCTGRPTDALPGRPTDALPGPPTGTPQPRGKLPLSALLALATAAFMAILTEALPAGVLPEMARDLSVSEPAAGQTLTVYAIATGLSALPVSAATAGWRRKRLVLAAVVTFAVANTVTALSSQYLLTMAFRLAAGVAAAVVWAELVGYARRLAPPHLVGRAIAITMAGVPLALSLGIPVGTFLGGLVGWRATFGLVTAVSVGLAVWIAVSVPDHPGRRPGKREPVLGALRLPGVVPVLFVVAAYVLAHNILYTYIAAFLDARGAGGARDTVLLVLGLASVVSIVVTGVLVDRRLRTLTVASTAVFLAAAALLTVPGGGQALVYPAVVLWGLGWGGVSTLLQTAVAAAGGDRAQPLLVTTWNSFMAVGGAAGGVLLDAAGPDSFPWTVLALLVPVLLVVLGARRHGFPAPRASR</sequence>
<feature type="transmembrane region" description="Helical" evidence="7">
    <location>
        <begin position="388"/>
        <end position="406"/>
    </location>
</feature>
<keyword evidence="2" id="KW-1003">Cell membrane</keyword>
<dbReference type="Proteomes" id="UP001595824">
    <property type="component" value="Unassembled WGS sequence"/>
</dbReference>
<organism evidence="9 10">
    <name type="scientific">Streptomyces andamanensis</name>
    <dbReference type="NCBI Taxonomy" id="1565035"/>
    <lineage>
        <taxon>Bacteria</taxon>
        <taxon>Bacillati</taxon>
        <taxon>Actinomycetota</taxon>
        <taxon>Actinomycetes</taxon>
        <taxon>Kitasatosporales</taxon>
        <taxon>Streptomycetaceae</taxon>
        <taxon>Streptomyces</taxon>
    </lineage>
</organism>
<feature type="transmembrane region" description="Helical" evidence="7">
    <location>
        <begin position="133"/>
        <end position="154"/>
    </location>
</feature>
<dbReference type="Pfam" id="PF07690">
    <property type="entry name" value="MFS_1"/>
    <property type="match status" value="1"/>
</dbReference>
<dbReference type="CDD" id="cd17324">
    <property type="entry name" value="MFS_NepI_like"/>
    <property type="match status" value="1"/>
</dbReference>
<gene>
    <name evidence="9" type="ORF">ACFPC0_11605</name>
</gene>
<evidence type="ECO:0000256" key="5">
    <source>
        <dbReference type="ARBA" id="ARBA00023136"/>
    </source>
</evidence>
<evidence type="ECO:0000259" key="8">
    <source>
        <dbReference type="PROSITE" id="PS50850"/>
    </source>
</evidence>
<comment type="subcellular location">
    <subcellularLocation>
        <location evidence="1">Cell membrane</location>
        <topology evidence="1">Multi-pass membrane protein</topology>
    </subcellularLocation>
</comment>
<evidence type="ECO:0000256" key="2">
    <source>
        <dbReference type="ARBA" id="ARBA00022475"/>
    </source>
</evidence>
<evidence type="ECO:0000256" key="6">
    <source>
        <dbReference type="SAM" id="MobiDB-lite"/>
    </source>
</evidence>
<evidence type="ECO:0000256" key="3">
    <source>
        <dbReference type="ARBA" id="ARBA00022692"/>
    </source>
</evidence>
<dbReference type="InterPro" id="IPR020846">
    <property type="entry name" value="MFS_dom"/>
</dbReference>
<feature type="transmembrane region" description="Helical" evidence="7">
    <location>
        <begin position="331"/>
        <end position="353"/>
    </location>
</feature>
<dbReference type="EMBL" id="JBHSDP010000013">
    <property type="protein sequence ID" value="MFC4328473.1"/>
    <property type="molecule type" value="Genomic_DNA"/>
</dbReference>
<name>A0ABV8TD81_9ACTN</name>
<feature type="transmembrane region" description="Helical" evidence="7">
    <location>
        <begin position="108"/>
        <end position="127"/>
    </location>
</feature>
<feature type="transmembrane region" description="Helical" evidence="7">
    <location>
        <begin position="42"/>
        <end position="62"/>
    </location>
</feature>
<keyword evidence="3 7" id="KW-0812">Transmembrane</keyword>
<keyword evidence="4 7" id="KW-1133">Transmembrane helix</keyword>
<protein>
    <submittedName>
        <fullName evidence="9">MFS transporter</fullName>
    </submittedName>
</protein>
<evidence type="ECO:0000256" key="1">
    <source>
        <dbReference type="ARBA" id="ARBA00004651"/>
    </source>
</evidence>
<evidence type="ECO:0000256" key="7">
    <source>
        <dbReference type="SAM" id="Phobius"/>
    </source>
</evidence>
<evidence type="ECO:0000313" key="9">
    <source>
        <dbReference type="EMBL" id="MFC4328473.1"/>
    </source>
</evidence>
<dbReference type="PROSITE" id="PS50850">
    <property type="entry name" value="MFS"/>
    <property type="match status" value="1"/>
</dbReference>
<feature type="transmembrane region" description="Helical" evidence="7">
    <location>
        <begin position="166"/>
        <end position="188"/>
    </location>
</feature>
<accession>A0ABV8TD81</accession>
<keyword evidence="5 7" id="KW-0472">Membrane</keyword>
<dbReference type="InterPro" id="IPR011701">
    <property type="entry name" value="MFS"/>
</dbReference>
<feature type="transmembrane region" description="Helical" evidence="7">
    <location>
        <begin position="276"/>
        <end position="295"/>
    </location>
</feature>
<dbReference type="PANTHER" id="PTHR43124">
    <property type="entry name" value="PURINE EFFLUX PUMP PBUE"/>
    <property type="match status" value="1"/>
</dbReference>
<evidence type="ECO:0000313" key="10">
    <source>
        <dbReference type="Proteomes" id="UP001595824"/>
    </source>
</evidence>
<proteinExistence type="predicted"/>
<dbReference type="InterPro" id="IPR050189">
    <property type="entry name" value="MFS_Efflux_Transporters"/>
</dbReference>
<evidence type="ECO:0000256" key="4">
    <source>
        <dbReference type="ARBA" id="ARBA00022989"/>
    </source>
</evidence>
<feature type="transmembrane region" description="Helical" evidence="7">
    <location>
        <begin position="360"/>
        <end position="382"/>
    </location>
</feature>
<feature type="domain" description="Major facilitator superfamily (MFS) profile" evidence="8">
    <location>
        <begin position="42"/>
        <end position="410"/>
    </location>
</feature>
<feature type="transmembrane region" description="Helical" evidence="7">
    <location>
        <begin position="234"/>
        <end position="256"/>
    </location>
</feature>
<comment type="caution">
    <text evidence="9">The sequence shown here is derived from an EMBL/GenBank/DDBJ whole genome shotgun (WGS) entry which is preliminary data.</text>
</comment>
<dbReference type="InterPro" id="IPR036259">
    <property type="entry name" value="MFS_trans_sf"/>
</dbReference>
<feature type="transmembrane region" description="Helical" evidence="7">
    <location>
        <begin position="82"/>
        <end position="101"/>
    </location>
</feature>
<dbReference type="PANTHER" id="PTHR43124:SF3">
    <property type="entry name" value="CHLORAMPHENICOL EFFLUX PUMP RV0191"/>
    <property type="match status" value="1"/>
</dbReference>